<organism evidence="2 3">
    <name type="scientific">Krasilnikovia cinnamomea</name>
    <dbReference type="NCBI Taxonomy" id="349313"/>
    <lineage>
        <taxon>Bacteria</taxon>
        <taxon>Bacillati</taxon>
        <taxon>Actinomycetota</taxon>
        <taxon>Actinomycetes</taxon>
        <taxon>Micromonosporales</taxon>
        <taxon>Micromonosporaceae</taxon>
        <taxon>Krasilnikovia</taxon>
    </lineage>
</organism>
<dbReference type="RefSeq" id="WP_130510763.1">
    <property type="nucleotide sequence ID" value="NZ_SHKY01000001.1"/>
</dbReference>
<sequence length="241" mass="25888">MPRARRLAAFVAVAALAVSALTACRSAPDAVSYFGPAKVVTEQELQWVWDDTEARLQPDPQTGQKQMPFERKDISSLLIRLEALRKVGKDQGLTVTAQSAAEIAQSLNLSPDAELVGLAAEFQAWVTLLKQKAAPATVTDEDMRGIFERLSAAGPLPGNPTFEQFAASITDQDKQSLAPFIGLRNALQPRIDALDIKVNPRYPVPTLPLYTVQGPKGENLPLIEVTFGTAGGDAVPVTDLA</sequence>
<evidence type="ECO:0008006" key="4">
    <source>
        <dbReference type="Google" id="ProtNLM"/>
    </source>
</evidence>
<comment type="caution">
    <text evidence="2">The sequence shown here is derived from an EMBL/GenBank/DDBJ whole genome shotgun (WGS) entry which is preliminary data.</text>
</comment>
<accession>A0A4Q7ZNP1</accession>
<proteinExistence type="predicted"/>
<protein>
    <recommendedName>
        <fullName evidence="4">SurA-like protein</fullName>
    </recommendedName>
</protein>
<keyword evidence="3" id="KW-1185">Reference proteome</keyword>
<dbReference type="EMBL" id="SHKY01000001">
    <property type="protein sequence ID" value="RZU52103.1"/>
    <property type="molecule type" value="Genomic_DNA"/>
</dbReference>
<evidence type="ECO:0000256" key="1">
    <source>
        <dbReference type="SAM" id="SignalP"/>
    </source>
</evidence>
<dbReference type="PROSITE" id="PS51257">
    <property type="entry name" value="PROKAR_LIPOPROTEIN"/>
    <property type="match status" value="1"/>
</dbReference>
<dbReference type="OrthoDB" id="3373416at2"/>
<name>A0A4Q7ZNP1_9ACTN</name>
<feature type="chain" id="PRO_5038896112" description="SurA-like protein" evidence="1">
    <location>
        <begin position="23"/>
        <end position="241"/>
    </location>
</feature>
<dbReference type="AlphaFoldDB" id="A0A4Q7ZNP1"/>
<keyword evidence="1" id="KW-0732">Signal</keyword>
<reference evidence="2 3" key="1">
    <citation type="submission" date="2019-02" db="EMBL/GenBank/DDBJ databases">
        <title>Sequencing the genomes of 1000 actinobacteria strains.</title>
        <authorList>
            <person name="Klenk H.-P."/>
        </authorList>
    </citation>
    <scope>NUCLEOTIDE SEQUENCE [LARGE SCALE GENOMIC DNA]</scope>
    <source>
        <strain evidence="2 3">DSM 45162</strain>
    </source>
</reference>
<gene>
    <name evidence="2" type="ORF">EV385_3944</name>
</gene>
<evidence type="ECO:0000313" key="3">
    <source>
        <dbReference type="Proteomes" id="UP000292564"/>
    </source>
</evidence>
<dbReference type="Proteomes" id="UP000292564">
    <property type="component" value="Unassembled WGS sequence"/>
</dbReference>
<feature type="signal peptide" evidence="1">
    <location>
        <begin position="1"/>
        <end position="22"/>
    </location>
</feature>
<evidence type="ECO:0000313" key="2">
    <source>
        <dbReference type="EMBL" id="RZU52103.1"/>
    </source>
</evidence>